<keyword evidence="7 13" id="KW-1133">Transmembrane helix</keyword>
<dbReference type="OrthoDB" id="421154at2759"/>
<proteinExistence type="inferred from homology"/>
<dbReference type="InterPro" id="IPR011990">
    <property type="entry name" value="TPR-like_helical_dom_sf"/>
</dbReference>
<evidence type="ECO:0000256" key="11">
    <source>
        <dbReference type="PIRNR" id="PIRNR008835"/>
    </source>
</evidence>
<evidence type="ECO:0000256" key="3">
    <source>
        <dbReference type="ARBA" id="ARBA00008937"/>
    </source>
</evidence>
<keyword evidence="10" id="KW-0576">Peroxisome</keyword>
<dbReference type="FunFam" id="1.25.40.10:FF:000147">
    <property type="entry name" value="Mitochondrial fission 1 protein"/>
    <property type="match status" value="1"/>
</dbReference>
<organism evidence="14">
    <name type="scientific">Octopus bimaculoides</name>
    <name type="common">California two-spotted octopus</name>
    <dbReference type="NCBI Taxonomy" id="37653"/>
    <lineage>
        <taxon>Eukaryota</taxon>
        <taxon>Metazoa</taxon>
        <taxon>Spiralia</taxon>
        <taxon>Lophotrochozoa</taxon>
        <taxon>Mollusca</taxon>
        <taxon>Cephalopoda</taxon>
        <taxon>Coleoidea</taxon>
        <taxon>Octopodiformes</taxon>
        <taxon>Octopoda</taxon>
        <taxon>Incirrata</taxon>
        <taxon>Octopodidae</taxon>
        <taxon>Octopus</taxon>
    </lineage>
</organism>
<dbReference type="PROSITE" id="PS50005">
    <property type="entry name" value="TPR"/>
    <property type="match status" value="1"/>
</dbReference>
<keyword evidence="8 11" id="KW-0496">Mitochondrion</keyword>
<gene>
    <name evidence="14" type="ORF">OCBIM_22029805mg</name>
</gene>
<keyword evidence="4 13" id="KW-0812">Transmembrane</keyword>
<feature type="transmembrane region" description="Helical" evidence="13">
    <location>
        <begin position="126"/>
        <end position="150"/>
    </location>
</feature>
<evidence type="ECO:0000256" key="1">
    <source>
        <dbReference type="ARBA" id="ARBA00004549"/>
    </source>
</evidence>
<dbReference type="GO" id="GO:0005778">
    <property type="term" value="C:peroxisomal membrane"/>
    <property type="evidence" value="ECO:0007669"/>
    <property type="project" value="UniProtKB-SubCell"/>
</dbReference>
<dbReference type="SUPFAM" id="SSF48452">
    <property type="entry name" value="TPR-like"/>
    <property type="match status" value="1"/>
</dbReference>
<dbReference type="Pfam" id="PF14853">
    <property type="entry name" value="Fis1_TPR_C"/>
    <property type="match status" value="1"/>
</dbReference>
<dbReference type="GO" id="GO:0000266">
    <property type="term" value="P:mitochondrial fission"/>
    <property type="evidence" value="ECO:0007669"/>
    <property type="project" value="UniProtKB-UniRule"/>
</dbReference>
<dbReference type="PANTHER" id="PTHR13247">
    <property type="entry name" value="TETRATRICOPEPTIDE REPEAT PROTEIN 11 TPR REPEAT PROTEIN 11"/>
    <property type="match status" value="1"/>
</dbReference>
<dbReference type="GO" id="GO:0000422">
    <property type="term" value="P:autophagy of mitochondrion"/>
    <property type="evidence" value="ECO:0007669"/>
    <property type="project" value="TreeGrafter"/>
</dbReference>
<keyword evidence="5" id="KW-0053">Apoptosis</keyword>
<sequence>MDAEAIISDYVSPEDLKKYEQLYLSQEKRGVIHESTYFDYALCLIRSKYSNDIRKGIAFLQDILQKTNDDQSRRDYLYYLAVGFTKLKEYEHALQYIKMVLNLQPDNRQAISMEQFIKKKLTREGLMGMAIIGGAVLTIGSLVGLGVALAKK</sequence>
<dbReference type="InterPro" id="IPR033745">
    <property type="entry name" value="Fis1_cytosol"/>
</dbReference>
<dbReference type="OMA" id="LQIAPDW"/>
<protein>
    <recommendedName>
        <fullName evidence="11">Mitochondrial fission 1 protein</fullName>
    </recommendedName>
</protein>
<evidence type="ECO:0000256" key="5">
    <source>
        <dbReference type="ARBA" id="ARBA00022703"/>
    </source>
</evidence>
<dbReference type="InterPro" id="IPR016543">
    <property type="entry name" value="Fis1"/>
</dbReference>
<comment type="function">
    <text evidence="11">Involved in the fragmentation of the mitochondrial network and its perinuclear clustering.</text>
</comment>
<comment type="domain">
    <text evidence="11">The C-terminus is required for mitochondrial localization, while the N-terminus is necessary for mitochondrial fission.</text>
</comment>
<dbReference type="InterPro" id="IPR019734">
    <property type="entry name" value="TPR_rpt"/>
</dbReference>
<dbReference type="GO" id="GO:0005741">
    <property type="term" value="C:mitochondrial outer membrane"/>
    <property type="evidence" value="ECO:0007669"/>
    <property type="project" value="UniProtKB-SubCell"/>
</dbReference>
<dbReference type="Pfam" id="PF14852">
    <property type="entry name" value="Fis1_TPR_N"/>
    <property type="match status" value="1"/>
</dbReference>
<dbReference type="Gene3D" id="1.25.40.10">
    <property type="entry name" value="Tetratricopeptide repeat domain"/>
    <property type="match status" value="1"/>
</dbReference>
<evidence type="ECO:0000256" key="12">
    <source>
        <dbReference type="PROSITE-ProRule" id="PRU00339"/>
    </source>
</evidence>
<keyword evidence="9 11" id="KW-0472">Membrane</keyword>
<evidence type="ECO:0000256" key="13">
    <source>
        <dbReference type="SAM" id="Phobius"/>
    </source>
</evidence>
<dbReference type="PANTHER" id="PTHR13247:SF0">
    <property type="entry name" value="MITOCHONDRIAL FISSION 1 PROTEIN"/>
    <property type="match status" value="1"/>
</dbReference>
<evidence type="ECO:0000256" key="9">
    <source>
        <dbReference type="ARBA" id="ARBA00023136"/>
    </source>
</evidence>
<evidence type="ECO:0000256" key="10">
    <source>
        <dbReference type="ARBA" id="ARBA00023140"/>
    </source>
</evidence>
<dbReference type="GO" id="GO:0043653">
    <property type="term" value="P:mitochondrial fragmentation involved in apoptotic process"/>
    <property type="evidence" value="ECO:0007669"/>
    <property type="project" value="TreeGrafter"/>
</dbReference>
<evidence type="ECO:0000256" key="2">
    <source>
        <dbReference type="ARBA" id="ARBA00004572"/>
    </source>
</evidence>
<reference evidence="14" key="1">
    <citation type="submission" date="2015-07" db="EMBL/GenBank/DDBJ databases">
        <title>MeaNS - Measles Nucleotide Surveillance Program.</title>
        <authorList>
            <person name="Tran T."/>
            <person name="Druce J."/>
        </authorList>
    </citation>
    <scope>NUCLEOTIDE SEQUENCE</scope>
    <source>
        <strain evidence="14">UCB-OBI-ISO-001</strain>
        <tissue evidence="14">Gonad</tissue>
    </source>
</reference>
<comment type="similarity">
    <text evidence="3 11">Belongs to the FIS1 family.</text>
</comment>
<feature type="repeat" description="TPR" evidence="12">
    <location>
        <begin position="74"/>
        <end position="107"/>
    </location>
</feature>
<evidence type="ECO:0000256" key="8">
    <source>
        <dbReference type="ARBA" id="ARBA00023128"/>
    </source>
</evidence>
<accession>A0A0L8GRB2</accession>
<dbReference type="EMBL" id="KQ420828">
    <property type="protein sequence ID" value="KOF79120.1"/>
    <property type="molecule type" value="Genomic_DNA"/>
</dbReference>
<name>A0A0L8GRB2_OCTBM</name>
<comment type="subcellular location">
    <subcellularLocation>
        <location evidence="2">Mitochondrion outer membrane</location>
        <topology evidence="2">Single-pass membrane protein</topology>
    </subcellularLocation>
    <subcellularLocation>
        <location evidence="1">Peroxisome membrane</location>
        <topology evidence="1">Single-pass membrane protein</topology>
    </subcellularLocation>
</comment>
<keyword evidence="12" id="KW-0802">TPR repeat</keyword>
<dbReference type="InterPro" id="IPR028061">
    <property type="entry name" value="Fis1_TPR_C"/>
</dbReference>
<keyword evidence="6 11" id="KW-1000">Mitochondrion outer membrane</keyword>
<dbReference type="AlphaFoldDB" id="A0A0L8GRB2"/>
<evidence type="ECO:0000256" key="4">
    <source>
        <dbReference type="ARBA" id="ARBA00022692"/>
    </source>
</evidence>
<evidence type="ECO:0000313" key="14">
    <source>
        <dbReference type="EMBL" id="KOF79120.1"/>
    </source>
</evidence>
<dbReference type="STRING" id="37653.A0A0L8GRB2"/>
<dbReference type="CDD" id="cd12212">
    <property type="entry name" value="Fis1"/>
    <property type="match status" value="1"/>
</dbReference>
<dbReference type="GO" id="GO:0016559">
    <property type="term" value="P:peroxisome fission"/>
    <property type="evidence" value="ECO:0007669"/>
    <property type="project" value="TreeGrafter"/>
</dbReference>
<evidence type="ECO:0000256" key="7">
    <source>
        <dbReference type="ARBA" id="ARBA00022989"/>
    </source>
</evidence>
<dbReference type="KEGG" id="obi:106875394"/>
<evidence type="ECO:0000256" key="6">
    <source>
        <dbReference type="ARBA" id="ARBA00022787"/>
    </source>
</evidence>
<dbReference type="PIRSF" id="PIRSF008835">
    <property type="entry name" value="TPR_repeat_11_Fis1"/>
    <property type="match status" value="1"/>
</dbReference>
<dbReference type="InterPro" id="IPR028058">
    <property type="entry name" value="Fis1_TPR_N"/>
</dbReference>